<dbReference type="SUPFAM" id="SSF47781">
    <property type="entry name" value="RuvA domain 2-like"/>
    <property type="match status" value="1"/>
</dbReference>
<dbReference type="InterPro" id="IPR036267">
    <property type="entry name" value="RuvA_C_sf"/>
</dbReference>
<comment type="similarity">
    <text evidence="6">Belongs to the RuvA family.</text>
</comment>
<dbReference type="InterPro" id="IPR013849">
    <property type="entry name" value="DNA_helicase_Holl-junc_RuvA_I"/>
</dbReference>
<comment type="caution">
    <text evidence="6">Lacks conserved residue(s) required for the propagation of feature annotation.</text>
</comment>
<evidence type="ECO:0000313" key="10">
    <source>
        <dbReference type="Proteomes" id="UP000319897"/>
    </source>
</evidence>
<evidence type="ECO:0000256" key="1">
    <source>
        <dbReference type="ARBA" id="ARBA00022490"/>
    </source>
</evidence>
<feature type="domain" description="DNA helicase Holliday junction RuvA type" evidence="7">
    <location>
        <begin position="1"/>
        <end position="61"/>
    </location>
</feature>
<evidence type="ECO:0000259" key="7">
    <source>
        <dbReference type="Pfam" id="PF01330"/>
    </source>
</evidence>
<dbReference type="Pfam" id="PF14520">
    <property type="entry name" value="HHH_5"/>
    <property type="match status" value="1"/>
</dbReference>
<comment type="function">
    <text evidence="6">The RuvA-RuvB-RuvC complex processes Holliday junction (HJ) DNA during genetic recombination and DNA repair, while the RuvA-RuvB complex plays an important role in the rescue of blocked DNA replication forks via replication fork reversal (RFR). RuvA specifically binds to HJ cruciform DNA, conferring on it an open structure. The RuvB hexamer acts as an ATP-dependent pump, pulling dsDNA into and through the RuvAB complex. HJ branch migration allows RuvC to scan DNA until it finds its consensus sequence, where it cleaves and resolves the cruciform DNA.</text>
</comment>
<dbReference type="OrthoDB" id="5293449at2"/>
<dbReference type="GO" id="GO:0009378">
    <property type="term" value="F:four-way junction helicase activity"/>
    <property type="evidence" value="ECO:0007669"/>
    <property type="project" value="InterPro"/>
</dbReference>
<dbReference type="GO" id="GO:0006310">
    <property type="term" value="P:DNA recombination"/>
    <property type="evidence" value="ECO:0007669"/>
    <property type="project" value="UniProtKB-UniRule"/>
</dbReference>
<dbReference type="GO" id="GO:0005737">
    <property type="term" value="C:cytoplasm"/>
    <property type="evidence" value="ECO:0007669"/>
    <property type="project" value="UniProtKB-SubCell"/>
</dbReference>
<dbReference type="Gene3D" id="1.10.8.10">
    <property type="entry name" value="DNA helicase RuvA subunit, C-terminal domain"/>
    <property type="match status" value="1"/>
</dbReference>
<dbReference type="GO" id="GO:0006281">
    <property type="term" value="P:DNA repair"/>
    <property type="evidence" value="ECO:0007669"/>
    <property type="project" value="UniProtKB-UniRule"/>
</dbReference>
<comment type="subcellular location">
    <subcellularLocation>
        <location evidence="6">Cytoplasm</location>
    </subcellularLocation>
</comment>
<comment type="domain">
    <text evidence="6">Has three domains with a flexible linker between the domains II and III and assumes an 'L' shape. Domain III is highly mobile and contacts RuvB.</text>
</comment>
<dbReference type="SUPFAM" id="SSF46929">
    <property type="entry name" value="DNA helicase RuvA subunit, C-terminal domain"/>
    <property type="match status" value="1"/>
</dbReference>
<organism evidence="9 10">
    <name type="scientific">Sandaracinobacter neustonicus</name>
    <dbReference type="NCBI Taxonomy" id="1715348"/>
    <lineage>
        <taxon>Bacteria</taxon>
        <taxon>Pseudomonadati</taxon>
        <taxon>Pseudomonadota</taxon>
        <taxon>Alphaproteobacteria</taxon>
        <taxon>Sphingomonadales</taxon>
        <taxon>Sphingosinicellaceae</taxon>
        <taxon>Sandaracinobacter</taxon>
    </lineage>
</organism>
<keyword evidence="1 6" id="KW-0963">Cytoplasm</keyword>
<dbReference type="Gene3D" id="2.40.50.140">
    <property type="entry name" value="Nucleic acid-binding proteins"/>
    <property type="match status" value="1"/>
</dbReference>
<dbReference type="InterPro" id="IPR012340">
    <property type="entry name" value="NA-bd_OB-fold"/>
</dbReference>
<dbReference type="Proteomes" id="UP000319897">
    <property type="component" value="Unassembled WGS sequence"/>
</dbReference>
<evidence type="ECO:0000256" key="5">
    <source>
        <dbReference type="ARBA" id="ARBA00023204"/>
    </source>
</evidence>
<evidence type="ECO:0000313" key="9">
    <source>
        <dbReference type="EMBL" id="TPE60103.1"/>
    </source>
</evidence>
<gene>
    <name evidence="6 9" type="primary">ruvA</name>
    <name evidence="9" type="ORF">FJQ54_11870</name>
</gene>
<dbReference type="Gene3D" id="1.10.150.20">
    <property type="entry name" value="5' to 3' exonuclease, C-terminal subdomain"/>
    <property type="match status" value="1"/>
</dbReference>
<dbReference type="SUPFAM" id="SSF50249">
    <property type="entry name" value="Nucleic acid-binding proteins"/>
    <property type="match status" value="1"/>
</dbReference>
<evidence type="ECO:0000256" key="3">
    <source>
        <dbReference type="ARBA" id="ARBA00023125"/>
    </source>
</evidence>
<proteinExistence type="inferred from homology"/>
<sequence length="199" mass="20654">MIASLKGTVQAIGADHAVIEVGGVGYLVQASGRTLSALEPGAGVFLLVETQVREDAITLFGFGTSHERDWFRLLTGVQGVGGKLALAILGTLAPDEIARAITLDDKAMIARAPGVGPRLAVRILTELKGKAPAAGGLSERSPLNAARPHSSEADAIAALESLGFRTAEAARAVAQALRDLGEDQSTPNLIRESLKRASR</sequence>
<name>A0A501XIH0_9SPHN</name>
<keyword evidence="3 6" id="KW-0238">DNA-binding</keyword>
<accession>A0A501XIH0</accession>
<dbReference type="GO" id="GO:0000400">
    <property type="term" value="F:four-way junction DNA binding"/>
    <property type="evidence" value="ECO:0007669"/>
    <property type="project" value="UniProtKB-UniRule"/>
</dbReference>
<feature type="region of interest" description="Domain III" evidence="6">
    <location>
        <begin position="151"/>
        <end position="199"/>
    </location>
</feature>
<dbReference type="AlphaFoldDB" id="A0A501XIH0"/>
<dbReference type="GO" id="GO:0009379">
    <property type="term" value="C:Holliday junction helicase complex"/>
    <property type="evidence" value="ECO:0007669"/>
    <property type="project" value="InterPro"/>
</dbReference>
<keyword evidence="4 6" id="KW-0233">DNA recombination</keyword>
<dbReference type="InterPro" id="IPR010994">
    <property type="entry name" value="RuvA_2-like"/>
</dbReference>
<dbReference type="GO" id="GO:0005524">
    <property type="term" value="F:ATP binding"/>
    <property type="evidence" value="ECO:0007669"/>
    <property type="project" value="InterPro"/>
</dbReference>
<comment type="subunit">
    <text evidence="6">Homotetramer. Forms an RuvA(8)-RuvB(12)-Holliday junction (HJ) complex. HJ DNA is sandwiched between 2 RuvA tetramers; dsDNA enters through RuvA and exits via RuvB. An RuvB hexamer assembles on each DNA strand where it exits the tetramer. Each RuvB hexamer is contacted by two RuvA subunits (via domain III) on 2 adjacent RuvB subunits; this complex drives branch migration. In the full resolvosome a probable DNA-RuvA(4)-RuvB(12)-RuvC(2) complex forms which resolves the HJ.</text>
</comment>
<keyword evidence="10" id="KW-1185">Reference proteome</keyword>
<protein>
    <recommendedName>
        <fullName evidence="6">Holliday junction branch migration complex subunit RuvA</fullName>
    </recommendedName>
</protein>
<evidence type="ECO:0000259" key="8">
    <source>
        <dbReference type="Pfam" id="PF07499"/>
    </source>
</evidence>
<dbReference type="GO" id="GO:0048476">
    <property type="term" value="C:Holliday junction resolvase complex"/>
    <property type="evidence" value="ECO:0007669"/>
    <property type="project" value="UniProtKB-UniRule"/>
</dbReference>
<comment type="caution">
    <text evidence="9">The sequence shown here is derived from an EMBL/GenBank/DDBJ whole genome shotgun (WGS) entry which is preliminary data.</text>
</comment>
<evidence type="ECO:0000256" key="4">
    <source>
        <dbReference type="ARBA" id="ARBA00023172"/>
    </source>
</evidence>
<feature type="domain" description="Holliday junction DNA helicase RuvA C-terminal" evidence="8">
    <location>
        <begin position="153"/>
        <end position="197"/>
    </location>
</feature>
<dbReference type="InterPro" id="IPR011114">
    <property type="entry name" value="RuvA_C"/>
</dbReference>
<dbReference type="EMBL" id="VFSU01000028">
    <property type="protein sequence ID" value="TPE60103.1"/>
    <property type="molecule type" value="Genomic_DNA"/>
</dbReference>
<dbReference type="InterPro" id="IPR000085">
    <property type="entry name" value="RuvA"/>
</dbReference>
<reference evidence="9 10" key="1">
    <citation type="submission" date="2019-06" db="EMBL/GenBank/DDBJ databases">
        <authorList>
            <person name="Lee I."/>
            <person name="Jang G.I."/>
            <person name="Hwang C.Y."/>
        </authorList>
    </citation>
    <scope>NUCLEOTIDE SEQUENCE [LARGE SCALE GENOMIC DNA]</scope>
    <source>
        <strain evidence="9 10">PAMC 28131</strain>
    </source>
</reference>
<dbReference type="HAMAP" id="MF_00031">
    <property type="entry name" value="DNA_HJ_migration_RuvA"/>
    <property type="match status" value="1"/>
</dbReference>
<dbReference type="Pfam" id="PF01330">
    <property type="entry name" value="RuvA_N"/>
    <property type="match status" value="1"/>
</dbReference>
<evidence type="ECO:0000256" key="6">
    <source>
        <dbReference type="HAMAP-Rule" id="MF_00031"/>
    </source>
</evidence>
<dbReference type="RefSeq" id="WP_140928629.1">
    <property type="nucleotide sequence ID" value="NZ_VFSU01000028.1"/>
</dbReference>
<dbReference type="NCBIfam" id="TIGR00084">
    <property type="entry name" value="ruvA"/>
    <property type="match status" value="1"/>
</dbReference>
<keyword evidence="5 6" id="KW-0234">DNA repair</keyword>
<dbReference type="Pfam" id="PF07499">
    <property type="entry name" value="RuvA_C"/>
    <property type="match status" value="1"/>
</dbReference>
<keyword evidence="2 6" id="KW-0227">DNA damage</keyword>
<evidence type="ECO:0000256" key="2">
    <source>
        <dbReference type="ARBA" id="ARBA00022763"/>
    </source>
</evidence>